<dbReference type="InterPro" id="IPR036318">
    <property type="entry name" value="FAD-bd_PCMH-like_sf"/>
</dbReference>
<dbReference type="InterPro" id="IPR016169">
    <property type="entry name" value="FAD-bd_PCMH_sub2"/>
</dbReference>
<name>A0A9D2PM32_9FIRM</name>
<dbReference type="EMBL" id="DWVZ01000009">
    <property type="protein sequence ID" value="HJC62132.1"/>
    <property type="molecule type" value="Genomic_DNA"/>
</dbReference>
<dbReference type="InterPro" id="IPR016167">
    <property type="entry name" value="FAD-bd_PCMH_sub1"/>
</dbReference>
<dbReference type="SUPFAM" id="SSF55447">
    <property type="entry name" value="CO dehydrogenase flavoprotein C-terminal domain-like"/>
    <property type="match status" value="1"/>
</dbReference>
<feature type="domain" description="FAD-binding PCMH-type" evidence="3">
    <location>
        <begin position="1"/>
        <end position="173"/>
    </location>
</feature>
<dbReference type="GO" id="GO:0016491">
    <property type="term" value="F:oxidoreductase activity"/>
    <property type="evidence" value="ECO:0007669"/>
    <property type="project" value="UniProtKB-KW"/>
</dbReference>
<evidence type="ECO:0000256" key="1">
    <source>
        <dbReference type="ARBA" id="ARBA00022630"/>
    </source>
</evidence>
<organism evidence="4 5">
    <name type="scientific">Candidatus Blautia merdavium</name>
    <dbReference type="NCBI Taxonomy" id="2838494"/>
    <lineage>
        <taxon>Bacteria</taxon>
        <taxon>Bacillati</taxon>
        <taxon>Bacillota</taxon>
        <taxon>Clostridia</taxon>
        <taxon>Lachnospirales</taxon>
        <taxon>Lachnospiraceae</taxon>
        <taxon>Blautia</taxon>
    </lineage>
</organism>
<dbReference type="Proteomes" id="UP000823886">
    <property type="component" value="Unassembled WGS sequence"/>
</dbReference>
<sequence length="286" mass="31207">MNFFMPRNLEELADALKEKDENTYLCAGGTDLVIHLRARKKFHYSLIDLTHLEELKKIEETQNEILIGAAVTMTQLEKSPVIRKYIPALAKAASMVGSTQIRNRATVGGNVANASQSSDTTPVLLAYGAEAVVYNEKGSKRIAPVDDLIEGLEKNLLKDREMLLQFVVKKGTARSGFAKVGSRKAVTISKINGCVKTELIDGKMQQATVYLGAVGAKASRAPLIEEALEGESPADICMEKLKEAVYGQIEANIPTRASKHYKKSAALGLMDDILEDLRADAGEVER</sequence>
<dbReference type="Gene3D" id="3.30.465.10">
    <property type="match status" value="1"/>
</dbReference>
<dbReference type="Gene3D" id="3.30.390.50">
    <property type="entry name" value="CO dehydrogenase flavoprotein, C-terminal domain"/>
    <property type="match status" value="1"/>
</dbReference>
<dbReference type="InterPro" id="IPR002346">
    <property type="entry name" value="Mopterin_DH_FAD-bd"/>
</dbReference>
<dbReference type="AlphaFoldDB" id="A0A9D2PM32"/>
<accession>A0A9D2PM32</accession>
<dbReference type="PROSITE" id="PS51387">
    <property type="entry name" value="FAD_PCMH"/>
    <property type="match status" value="1"/>
</dbReference>
<protein>
    <submittedName>
        <fullName evidence="4">FAD binding domain-containing protein</fullName>
    </submittedName>
</protein>
<dbReference type="SUPFAM" id="SSF56176">
    <property type="entry name" value="FAD-binding/transporter-associated domain-like"/>
    <property type="match status" value="1"/>
</dbReference>
<dbReference type="GO" id="GO:0071949">
    <property type="term" value="F:FAD binding"/>
    <property type="evidence" value="ECO:0007669"/>
    <property type="project" value="InterPro"/>
</dbReference>
<dbReference type="PANTHER" id="PTHR42659">
    <property type="entry name" value="XANTHINE DEHYDROGENASE SUBUNIT C-RELATED"/>
    <property type="match status" value="1"/>
</dbReference>
<reference evidence="4" key="1">
    <citation type="journal article" date="2021" name="PeerJ">
        <title>Extensive microbial diversity within the chicken gut microbiome revealed by metagenomics and culture.</title>
        <authorList>
            <person name="Gilroy R."/>
            <person name="Ravi A."/>
            <person name="Getino M."/>
            <person name="Pursley I."/>
            <person name="Horton D.L."/>
            <person name="Alikhan N.F."/>
            <person name="Baker D."/>
            <person name="Gharbi K."/>
            <person name="Hall N."/>
            <person name="Watson M."/>
            <person name="Adriaenssens E.M."/>
            <person name="Foster-Nyarko E."/>
            <person name="Jarju S."/>
            <person name="Secka A."/>
            <person name="Antonio M."/>
            <person name="Oren A."/>
            <person name="Chaudhuri R.R."/>
            <person name="La Ragione R."/>
            <person name="Hildebrand F."/>
            <person name="Pallen M.J."/>
        </authorList>
    </citation>
    <scope>NUCLEOTIDE SEQUENCE</scope>
    <source>
        <strain evidence="4">ChiBcec2-3848</strain>
    </source>
</reference>
<keyword evidence="2" id="KW-0560">Oxidoreductase</keyword>
<dbReference type="InterPro" id="IPR036683">
    <property type="entry name" value="CO_DH_flav_C_dom_sf"/>
</dbReference>
<dbReference type="Gene3D" id="3.30.43.10">
    <property type="entry name" value="Uridine Diphospho-n-acetylenolpyruvylglucosamine Reductase, domain 2"/>
    <property type="match status" value="1"/>
</dbReference>
<gene>
    <name evidence="4" type="ORF">H9753_00745</name>
</gene>
<dbReference type="SMART" id="SM01092">
    <property type="entry name" value="CO_deh_flav_C"/>
    <property type="match status" value="1"/>
</dbReference>
<evidence type="ECO:0000313" key="5">
    <source>
        <dbReference type="Proteomes" id="UP000823886"/>
    </source>
</evidence>
<dbReference type="InterPro" id="IPR016166">
    <property type="entry name" value="FAD-bd_PCMH"/>
</dbReference>
<dbReference type="Pfam" id="PF00941">
    <property type="entry name" value="FAD_binding_5"/>
    <property type="match status" value="1"/>
</dbReference>
<reference evidence="4" key="2">
    <citation type="submission" date="2021-04" db="EMBL/GenBank/DDBJ databases">
        <authorList>
            <person name="Gilroy R."/>
        </authorList>
    </citation>
    <scope>NUCLEOTIDE SEQUENCE</scope>
    <source>
        <strain evidence="4">ChiBcec2-3848</strain>
    </source>
</reference>
<dbReference type="Pfam" id="PF03450">
    <property type="entry name" value="CO_deh_flav_C"/>
    <property type="match status" value="1"/>
</dbReference>
<dbReference type="InterPro" id="IPR051312">
    <property type="entry name" value="Diverse_Substr_Oxidored"/>
</dbReference>
<evidence type="ECO:0000259" key="3">
    <source>
        <dbReference type="PROSITE" id="PS51387"/>
    </source>
</evidence>
<keyword evidence="1" id="KW-0285">Flavoprotein</keyword>
<evidence type="ECO:0000256" key="2">
    <source>
        <dbReference type="ARBA" id="ARBA00023002"/>
    </source>
</evidence>
<proteinExistence type="predicted"/>
<evidence type="ECO:0000313" key="4">
    <source>
        <dbReference type="EMBL" id="HJC62132.1"/>
    </source>
</evidence>
<comment type="caution">
    <text evidence="4">The sequence shown here is derived from an EMBL/GenBank/DDBJ whole genome shotgun (WGS) entry which is preliminary data.</text>
</comment>
<dbReference type="PANTHER" id="PTHR42659:SF9">
    <property type="entry name" value="XANTHINE DEHYDROGENASE FAD-BINDING SUBUNIT XDHB-RELATED"/>
    <property type="match status" value="1"/>
</dbReference>
<dbReference type="InterPro" id="IPR005107">
    <property type="entry name" value="CO_DH_flav_C"/>
</dbReference>